<keyword evidence="5" id="KW-0964">Secreted</keyword>
<keyword evidence="4 5" id="KW-0975">Bacterial flagellum</keyword>
<accession>A0ABN6CC50</accession>
<dbReference type="InterPro" id="IPR003481">
    <property type="entry name" value="FliD_N"/>
</dbReference>
<evidence type="ECO:0000313" key="9">
    <source>
        <dbReference type="Proteomes" id="UP000676967"/>
    </source>
</evidence>
<organism evidence="8 9">
    <name type="scientific">Actinoplanes ianthinogenes</name>
    <dbReference type="NCBI Taxonomy" id="122358"/>
    <lineage>
        <taxon>Bacteria</taxon>
        <taxon>Bacillati</taxon>
        <taxon>Actinomycetota</taxon>
        <taxon>Actinomycetes</taxon>
        <taxon>Micromonosporales</taxon>
        <taxon>Micromonosporaceae</taxon>
        <taxon>Actinoplanes</taxon>
    </lineage>
</organism>
<protein>
    <recommendedName>
        <fullName evidence="5">Flagellar hook-associated protein 2</fullName>
        <shortName evidence="5">HAP2</shortName>
    </recommendedName>
    <alternativeName>
        <fullName evidence="5">Flagellar cap protein</fullName>
    </alternativeName>
</protein>
<evidence type="ECO:0000256" key="2">
    <source>
        <dbReference type="ARBA" id="ARBA00011255"/>
    </source>
</evidence>
<dbReference type="InterPro" id="IPR010809">
    <property type="entry name" value="FliD_C"/>
</dbReference>
<feature type="domain" description="Flagellar hook-associated protein 2 N-terminal" evidence="6">
    <location>
        <begin position="10"/>
        <end position="107"/>
    </location>
</feature>
<dbReference type="EMBL" id="AP023356">
    <property type="protein sequence ID" value="BCJ43102.1"/>
    <property type="molecule type" value="Genomic_DNA"/>
</dbReference>
<dbReference type="InterPro" id="IPR040026">
    <property type="entry name" value="FliD"/>
</dbReference>
<evidence type="ECO:0000259" key="7">
    <source>
        <dbReference type="Pfam" id="PF07195"/>
    </source>
</evidence>
<keyword evidence="8" id="KW-0966">Cell projection</keyword>
<dbReference type="RefSeq" id="WP_245006659.1">
    <property type="nucleotide sequence ID" value="NZ_AP023356.1"/>
</dbReference>
<dbReference type="Pfam" id="PF02465">
    <property type="entry name" value="FliD_N"/>
    <property type="match status" value="1"/>
</dbReference>
<evidence type="ECO:0000256" key="4">
    <source>
        <dbReference type="ARBA" id="ARBA00023143"/>
    </source>
</evidence>
<name>A0ABN6CC50_9ACTN</name>
<reference evidence="8 9" key="1">
    <citation type="submission" date="2020-08" db="EMBL/GenBank/DDBJ databases">
        <title>Whole genome shotgun sequence of Actinoplanes ianthinogenes NBRC 13996.</title>
        <authorList>
            <person name="Komaki H."/>
            <person name="Tamura T."/>
        </authorList>
    </citation>
    <scope>NUCLEOTIDE SEQUENCE [LARGE SCALE GENOMIC DNA]</scope>
    <source>
        <strain evidence="8 9">NBRC 13996</strain>
    </source>
</reference>
<proteinExistence type="inferred from homology"/>
<evidence type="ECO:0000256" key="1">
    <source>
        <dbReference type="ARBA" id="ARBA00009764"/>
    </source>
</evidence>
<comment type="similarity">
    <text evidence="1 5">Belongs to the FliD family.</text>
</comment>
<evidence type="ECO:0000259" key="6">
    <source>
        <dbReference type="Pfam" id="PF02465"/>
    </source>
</evidence>
<keyword evidence="9" id="KW-1185">Reference proteome</keyword>
<comment type="subunit">
    <text evidence="2 5">Homopentamer.</text>
</comment>
<keyword evidence="8" id="KW-0282">Flagellum</keyword>
<keyword evidence="3" id="KW-0175">Coiled coil</keyword>
<evidence type="ECO:0000256" key="5">
    <source>
        <dbReference type="RuleBase" id="RU362066"/>
    </source>
</evidence>
<dbReference type="PANTHER" id="PTHR30288:SF0">
    <property type="entry name" value="FLAGELLAR HOOK-ASSOCIATED PROTEIN 2"/>
    <property type="match status" value="1"/>
</dbReference>
<dbReference type="Pfam" id="PF07195">
    <property type="entry name" value="FliD_C"/>
    <property type="match status" value="1"/>
</dbReference>
<evidence type="ECO:0000256" key="3">
    <source>
        <dbReference type="ARBA" id="ARBA00023054"/>
    </source>
</evidence>
<comment type="subcellular location">
    <subcellularLocation>
        <location evidence="5">Secreted</location>
    </subcellularLocation>
    <subcellularLocation>
        <location evidence="5">Bacterial flagellum</location>
    </subcellularLocation>
</comment>
<dbReference type="PANTHER" id="PTHR30288">
    <property type="entry name" value="FLAGELLAR CAP/ASSEMBLY PROTEIN FLID"/>
    <property type="match status" value="1"/>
</dbReference>
<keyword evidence="8" id="KW-0969">Cilium</keyword>
<evidence type="ECO:0000313" key="8">
    <source>
        <dbReference type="EMBL" id="BCJ43102.1"/>
    </source>
</evidence>
<sequence>MTSSVDGLVSGMSTSSVISQLMQVEAAPQTKLKTKVQNAQTAVASYQSVNANLKAVKSAADAMTQLSTWRATKATSSSSSVTATTTTGLVNTAGRVTFDVKSVASAQSTTIKLATNTVSVQDGKTVKTPVDTGASVTVSMGKYDENGNFTPANPPKSVTLDLTDGSSPDKIAGKLNSAGLDVRAYVVNTSDTEGVLQFTGTKTGEDYGFQVTGLENLGIDANGNTGASPATTYSKSASLQVGSGDTAYTIKSDTNTFTGLIPGVTINVTKEETGVTVNATNDVAGIANKMQAVVDSINAALGEIKNQTAYDPATRKASPLTGDFMVREMTQTVLGKISTGLTYDNPAYNKNLPEDATTNPKTKTFGSLSQFGISLSRDGQLSFDANAFTSAYNANPSTIQEAAIGFAQNFKALADKQSTSVTAVITGRKNEIDSINDQISNWDTRLATRREALQRQYAAMETALGNMKNQSTWLAGQISSLG</sequence>
<feature type="domain" description="Flagellar hook-associated protein 2 C-terminal" evidence="7">
    <location>
        <begin position="248"/>
        <end position="468"/>
    </location>
</feature>
<comment type="function">
    <text evidence="5">Required for morphogenesis and for the elongation of the flagellar filament by facilitating polymerization of the flagellin monomers at the tip of growing filament. Forms a capping structure, which prevents flagellin subunits (transported through the central channel of the flagellum) from leaking out without polymerization at the distal end.</text>
</comment>
<dbReference type="Proteomes" id="UP000676967">
    <property type="component" value="Chromosome"/>
</dbReference>
<gene>
    <name evidence="8" type="ORF">Aiant_37590</name>
</gene>